<dbReference type="KEGG" id="malv:MALV_21220"/>
<sequence length="191" mass="19483">MSDSPAELMACAATDDDDCIAAVQSIEEDAGLLPHRAGRNWPGTTTMTYQHTLTRYRLSRSNLFALTIAIAVGSIGAITSGAPSAAADDDSCTFQLSAPHAEQLPGGSRTAVSATLVATKCSGLAQATSATVCITGPTGNDTCSSSPAWSTARAFINMSAPGGTYTGRGQGCWAVFEKARCTDLGPVGSTI</sequence>
<evidence type="ECO:0000313" key="1">
    <source>
        <dbReference type="EMBL" id="BBX26997.1"/>
    </source>
</evidence>
<accession>A0A6N4UTJ0</accession>
<organism evidence="1 2">
    <name type="scientific">Mycolicibacterium alvei</name>
    <dbReference type="NCBI Taxonomy" id="67081"/>
    <lineage>
        <taxon>Bacteria</taxon>
        <taxon>Bacillati</taxon>
        <taxon>Actinomycetota</taxon>
        <taxon>Actinomycetes</taxon>
        <taxon>Mycobacteriales</taxon>
        <taxon>Mycobacteriaceae</taxon>
        <taxon>Mycolicibacterium</taxon>
    </lineage>
</organism>
<name>A0A6N4UTJ0_9MYCO</name>
<dbReference type="EMBL" id="AP022565">
    <property type="protein sequence ID" value="BBX26997.1"/>
    <property type="molecule type" value="Genomic_DNA"/>
</dbReference>
<dbReference type="Proteomes" id="UP000466906">
    <property type="component" value="Chromosome"/>
</dbReference>
<evidence type="ECO:0000313" key="2">
    <source>
        <dbReference type="Proteomes" id="UP000466906"/>
    </source>
</evidence>
<keyword evidence="2" id="KW-1185">Reference proteome</keyword>
<dbReference type="AlphaFoldDB" id="A0A6N4UTJ0"/>
<protein>
    <submittedName>
        <fullName evidence="1">Uncharacterized protein</fullName>
    </submittedName>
</protein>
<gene>
    <name evidence="1" type="ORF">MALV_21220</name>
</gene>
<reference evidence="1 2" key="1">
    <citation type="journal article" date="2019" name="Emerg. Microbes Infect.">
        <title>Comprehensive subspecies identification of 175 nontuberculous mycobacteria species based on 7547 genomic profiles.</title>
        <authorList>
            <person name="Matsumoto Y."/>
            <person name="Kinjo T."/>
            <person name="Motooka D."/>
            <person name="Nabeya D."/>
            <person name="Jung N."/>
            <person name="Uechi K."/>
            <person name="Horii T."/>
            <person name="Iida T."/>
            <person name="Fujita J."/>
            <person name="Nakamura S."/>
        </authorList>
    </citation>
    <scope>NUCLEOTIDE SEQUENCE [LARGE SCALE GENOMIC DNA]</scope>
    <source>
        <strain evidence="1 2">JCM 12272</strain>
    </source>
</reference>
<proteinExistence type="predicted"/>